<dbReference type="Pfam" id="PF03799">
    <property type="entry name" value="FtsQ_DivIB_C"/>
    <property type="match status" value="1"/>
</dbReference>
<sequence length="275" mass="30792">MAQTVNDVADLMSDKTRHPKSNFQVPTAVRYFFTVLVLGLLVLILLMGGKALRDAPPAAIHVNHQGLTGAEYRALQYVMNQQSVSSFFTSDLQALRDITTGLAWVDQVSISRDWQKGIVVTVLPKQAVANFGTERLVDATGNVFVPADSRDLTQEEFATLQGNMTQAPVIMQQMQQVNDWYAPLGLQVADIILSPRMTWLIRFDNGLRIIVDNENTAQKLLNLSQLLGNQLKNRRDEMQSVDLRYKNGFTITWNIASPKDNEIPPNEKPQSDIPL</sequence>
<feature type="transmembrane region" description="Helical" evidence="8">
    <location>
        <begin position="28"/>
        <end position="47"/>
    </location>
</feature>
<reference evidence="11" key="1">
    <citation type="journal article" date="2019" name="Int. J. Syst. Evol. Microbiol.">
        <title>The Global Catalogue of Microorganisms (GCM) 10K type strain sequencing project: providing services to taxonomists for standard genome sequencing and annotation.</title>
        <authorList>
            <consortium name="The Broad Institute Genomics Platform"/>
            <consortium name="The Broad Institute Genome Sequencing Center for Infectious Disease"/>
            <person name="Wu L."/>
            <person name="Ma J."/>
        </authorList>
    </citation>
    <scope>NUCLEOTIDE SEQUENCE [LARGE SCALE GENOMIC DNA]</scope>
    <source>
        <strain evidence="11">CCM 2050</strain>
    </source>
</reference>
<keyword evidence="8" id="KW-0472">Membrane</keyword>
<keyword evidence="6" id="KW-0131">Cell cycle</keyword>
<evidence type="ECO:0000256" key="1">
    <source>
        <dbReference type="ARBA" id="ARBA00022475"/>
    </source>
</evidence>
<dbReference type="Proteomes" id="UP001596264">
    <property type="component" value="Unassembled WGS sequence"/>
</dbReference>
<accession>A0ABW1W9R1</accession>
<comment type="caution">
    <text evidence="10">The sequence shown here is derived from an EMBL/GenBank/DDBJ whole genome shotgun (WGS) entry which is preliminary data.</text>
</comment>
<dbReference type="RefSeq" id="WP_201562048.1">
    <property type="nucleotide sequence ID" value="NZ_CAJGZK010000006.1"/>
</dbReference>
<evidence type="ECO:0000259" key="9">
    <source>
        <dbReference type="Pfam" id="PF03799"/>
    </source>
</evidence>
<organism evidence="10 11">
    <name type="scientific">Psychrobacter glacincola</name>
    <dbReference type="NCBI Taxonomy" id="56810"/>
    <lineage>
        <taxon>Bacteria</taxon>
        <taxon>Pseudomonadati</taxon>
        <taxon>Pseudomonadota</taxon>
        <taxon>Gammaproteobacteria</taxon>
        <taxon>Moraxellales</taxon>
        <taxon>Moraxellaceae</taxon>
        <taxon>Psychrobacter</taxon>
    </lineage>
</organism>
<evidence type="ECO:0000256" key="6">
    <source>
        <dbReference type="ARBA" id="ARBA00023306"/>
    </source>
</evidence>
<dbReference type="Gene3D" id="3.40.50.11690">
    <property type="entry name" value="Cell division protein FtsQ/DivIB"/>
    <property type="match status" value="1"/>
</dbReference>
<keyword evidence="4 8" id="KW-0812">Transmembrane</keyword>
<dbReference type="GO" id="GO:0051301">
    <property type="term" value="P:cell division"/>
    <property type="evidence" value="ECO:0007669"/>
    <property type="project" value="UniProtKB-KW"/>
</dbReference>
<proteinExistence type="predicted"/>
<dbReference type="Gene3D" id="3.10.20.310">
    <property type="entry name" value="membrane protein fhac"/>
    <property type="match status" value="1"/>
</dbReference>
<dbReference type="PANTHER" id="PTHR35851">
    <property type="entry name" value="CELL DIVISION PROTEIN FTSQ"/>
    <property type="match status" value="1"/>
</dbReference>
<evidence type="ECO:0000256" key="7">
    <source>
        <dbReference type="SAM" id="MobiDB-lite"/>
    </source>
</evidence>
<feature type="domain" description="Cell division protein FtsQ/DivIB C-terminal" evidence="9">
    <location>
        <begin position="130"/>
        <end position="244"/>
    </location>
</feature>
<keyword evidence="3 10" id="KW-0132">Cell division</keyword>
<keyword evidence="5 8" id="KW-1133">Transmembrane helix</keyword>
<evidence type="ECO:0000256" key="4">
    <source>
        <dbReference type="ARBA" id="ARBA00022692"/>
    </source>
</evidence>
<gene>
    <name evidence="10" type="ORF">ACFP58_10415</name>
</gene>
<evidence type="ECO:0000256" key="5">
    <source>
        <dbReference type="ARBA" id="ARBA00022989"/>
    </source>
</evidence>
<keyword evidence="11" id="KW-1185">Reference proteome</keyword>
<keyword evidence="2" id="KW-0997">Cell inner membrane</keyword>
<dbReference type="InterPro" id="IPR005548">
    <property type="entry name" value="Cell_div_FtsQ/DivIB_C"/>
</dbReference>
<feature type="region of interest" description="Disordered" evidence="7">
    <location>
        <begin position="256"/>
        <end position="275"/>
    </location>
</feature>
<evidence type="ECO:0000313" key="11">
    <source>
        <dbReference type="Proteomes" id="UP001596264"/>
    </source>
</evidence>
<evidence type="ECO:0000256" key="2">
    <source>
        <dbReference type="ARBA" id="ARBA00022519"/>
    </source>
</evidence>
<dbReference type="PANTHER" id="PTHR35851:SF1">
    <property type="entry name" value="CELL DIVISION PROTEIN FTSQ"/>
    <property type="match status" value="1"/>
</dbReference>
<evidence type="ECO:0000256" key="8">
    <source>
        <dbReference type="SAM" id="Phobius"/>
    </source>
</evidence>
<dbReference type="InterPro" id="IPR045335">
    <property type="entry name" value="FtsQ_C_sf"/>
</dbReference>
<keyword evidence="1" id="KW-1003">Cell membrane</keyword>
<dbReference type="InterPro" id="IPR026579">
    <property type="entry name" value="FtsQ"/>
</dbReference>
<evidence type="ECO:0000313" key="10">
    <source>
        <dbReference type="EMBL" id="MFC6381864.1"/>
    </source>
</evidence>
<name>A0ABW1W9R1_9GAMM</name>
<dbReference type="EMBL" id="JBHSTZ010000031">
    <property type="protein sequence ID" value="MFC6381864.1"/>
    <property type="molecule type" value="Genomic_DNA"/>
</dbReference>
<evidence type="ECO:0000256" key="3">
    <source>
        <dbReference type="ARBA" id="ARBA00022618"/>
    </source>
</evidence>
<protein>
    <submittedName>
        <fullName evidence="10">Cell division protein FtsQ/DivIB</fullName>
    </submittedName>
</protein>